<reference evidence="4" key="1">
    <citation type="journal article" date="2019" name="Viruses">
        <title>A Novel Alphabaculovirus from the Soybean Looper, Chrysodeixis includens, that Produces Tetrahedral Occlusion Bodies and Encodes Two Copies of he65.</title>
        <authorList>
            <person name="Harrison R.L."/>
            <person name="Rowley D.L."/>
            <person name="Popham H.J.R."/>
        </authorList>
    </citation>
    <scope>NUCLEOTIDE SEQUENCE</scope>
    <source>
        <strain evidence="4">ChinNPV-1</strain>
    </source>
</reference>
<feature type="coiled-coil region" evidence="1">
    <location>
        <begin position="164"/>
        <end position="227"/>
    </location>
</feature>
<dbReference type="Pfam" id="PF02498">
    <property type="entry name" value="Bro-N"/>
    <property type="match status" value="1"/>
</dbReference>
<dbReference type="InterPro" id="IPR003497">
    <property type="entry name" value="BRO_N_domain"/>
</dbReference>
<organism evidence="4 5">
    <name type="scientific">Chrysodeixis includens nucleopolyhedrovirus</name>
    <dbReference type="NCBI Taxonomy" id="1207438"/>
    <lineage>
        <taxon>Viruses</taxon>
        <taxon>Viruses incertae sedis</taxon>
        <taxon>Naldaviricetes</taxon>
        <taxon>Lefavirales</taxon>
        <taxon>Baculoviridae</taxon>
        <taxon>Alphabaculovirus</taxon>
        <taxon>Alphabaculovirus chrincludentis</taxon>
        <taxon>Alphabaculovirus alterchrincludentis</taxon>
    </lineage>
</organism>
<name>A0A5B8YRA7_9ABAC</name>
<evidence type="ECO:0000259" key="3">
    <source>
        <dbReference type="PROSITE" id="PS51750"/>
    </source>
</evidence>
<dbReference type="EMBL" id="MK746083">
    <property type="protein sequence ID" value="QED40560.1"/>
    <property type="molecule type" value="Genomic_DNA"/>
</dbReference>
<dbReference type="GeneID" id="80541246"/>
<feature type="domain" description="Bro-N" evidence="3">
    <location>
        <begin position="1"/>
        <end position="115"/>
    </location>
</feature>
<dbReference type="KEGG" id="vg:80541246"/>
<evidence type="ECO:0000313" key="4">
    <source>
        <dbReference type="EMBL" id="QED40560.1"/>
    </source>
</evidence>
<feature type="compositionally biased region" description="Acidic residues" evidence="2">
    <location>
        <begin position="255"/>
        <end position="279"/>
    </location>
</feature>
<protein>
    <submittedName>
        <fullName evidence="4">BRO-A</fullName>
    </submittedName>
</protein>
<evidence type="ECO:0000256" key="1">
    <source>
        <dbReference type="SAM" id="Coils"/>
    </source>
</evidence>
<sequence>MVKLLSRTFDFNNNKYYFNYFVKDNEVYIMAKQLAQFLNLKNTNWSIRQHVNDKYKCTLGEVRTQETQISKNLDNAIFINRAGVAQLLINCRKASTRPFKEYFLNILLPSMSLVRENRLSTSSMESRDALVPTTNCVRPAVCTEMLPPSTTVVLKKSVSALNIINKSNDMMQQLLENMKEIKKDNERMWCNMQNQLANAESMTHMHYKSLQNVNANLTTMITCLKNQQQQQQQQHQETAAYAENVFNANEQTSELSEDDDDNDNNEDSQEEEELQEDINELPCTLEEKRKMAVRQKLFAEKRKILFDLKQSNQIIKPNMLIETKNKNQSNLQLNKILEQDRGELEHKIIIMFKQNENVFRIICGQKSYIRKKINERPTILMNIIFHCYLKNPLLRFLFFLRKNFYGQIEYCHRNRTIRTDDNEVTERFIKAVQQKYFLINY</sequence>
<feature type="region of interest" description="Disordered" evidence="2">
    <location>
        <begin position="252"/>
        <end position="279"/>
    </location>
</feature>
<accession>A0A5B8YRA7</accession>
<dbReference type="PROSITE" id="PS51750">
    <property type="entry name" value="BRO_N"/>
    <property type="match status" value="1"/>
</dbReference>
<keyword evidence="5" id="KW-1185">Reference proteome</keyword>
<dbReference type="RefSeq" id="YP_010802476.1">
    <property type="nucleotide sequence ID" value="NC_077025.1"/>
</dbReference>
<evidence type="ECO:0000256" key="2">
    <source>
        <dbReference type="SAM" id="MobiDB-lite"/>
    </source>
</evidence>
<proteinExistence type="predicted"/>
<keyword evidence="1" id="KW-0175">Coiled coil</keyword>
<evidence type="ECO:0000313" key="5">
    <source>
        <dbReference type="Proteomes" id="UP001162233"/>
    </source>
</evidence>
<dbReference type="Proteomes" id="UP001162233">
    <property type="component" value="Segment"/>
</dbReference>